<dbReference type="Pfam" id="PF03372">
    <property type="entry name" value="Exo_endo_phos"/>
    <property type="match status" value="1"/>
</dbReference>
<dbReference type="Proteomes" id="UP000077667">
    <property type="component" value="Chromosome"/>
</dbReference>
<dbReference type="EMBL" id="CP015772">
    <property type="protein sequence ID" value="ANH81628.1"/>
    <property type="molecule type" value="Genomic_DNA"/>
</dbReference>
<evidence type="ECO:0000313" key="2">
    <source>
        <dbReference type="EMBL" id="ANH81628.1"/>
    </source>
</evidence>
<keyword evidence="2" id="KW-0255">Endonuclease</keyword>
<accession>A0A1A9I1V1</accession>
<reference evidence="2 3" key="1">
    <citation type="submission" date="2016-05" db="EMBL/GenBank/DDBJ databases">
        <title>Niabella ginsenosidivorans BS26 whole genome sequencing.</title>
        <authorList>
            <person name="Im W.T."/>
            <person name="Siddiqi M.Z."/>
        </authorList>
    </citation>
    <scope>NUCLEOTIDE SEQUENCE [LARGE SCALE GENOMIC DNA]</scope>
    <source>
        <strain evidence="2 3">BS26</strain>
    </source>
</reference>
<dbReference type="RefSeq" id="WP_067756304.1">
    <property type="nucleotide sequence ID" value="NZ_CP015772.1"/>
</dbReference>
<dbReference type="STRING" id="1176587.A8C56_12135"/>
<evidence type="ECO:0000313" key="3">
    <source>
        <dbReference type="Proteomes" id="UP000077667"/>
    </source>
</evidence>
<dbReference type="SUPFAM" id="SSF56219">
    <property type="entry name" value="DNase I-like"/>
    <property type="match status" value="1"/>
</dbReference>
<gene>
    <name evidence="2" type="ORF">A8C56_12135</name>
</gene>
<dbReference type="InterPro" id="IPR005135">
    <property type="entry name" value="Endo/exonuclease/phosphatase"/>
</dbReference>
<dbReference type="GO" id="GO:0004527">
    <property type="term" value="F:exonuclease activity"/>
    <property type="evidence" value="ECO:0007669"/>
    <property type="project" value="UniProtKB-KW"/>
</dbReference>
<dbReference type="AlphaFoldDB" id="A0A1A9I1V1"/>
<dbReference type="OrthoDB" id="644411at2"/>
<keyword evidence="2" id="KW-0269">Exonuclease</keyword>
<keyword evidence="2" id="KW-0378">Hydrolase</keyword>
<dbReference type="InterPro" id="IPR036691">
    <property type="entry name" value="Endo/exonu/phosph_ase_sf"/>
</dbReference>
<proteinExistence type="predicted"/>
<protein>
    <submittedName>
        <fullName evidence="2">Endonuclease/exonuclease/phosphatase</fullName>
    </submittedName>
</protein>
<evidence type="ECO:0000259" key="1">
    <source>
        <dbReference type="Pfam" id="PF03372"/>
    </source>
</evidence>
<feature type="domain" description="Endonuclease/exonuclease/phosphatase" evidence="1">
    <location>
        <begin position="32"/>
        <end position="232"/>
    </location>
</feature>
<sequence length="262" mass="29703">MMKNLFFYAALLAAIVTNGQTADRFPMRLKVATYNVGHFNQGAPGGYPGGQNPKAELFRWRKWIGEQSLDIFSMNEWNSNFDKDSTLNATDALLKPYYNNIYFGDRHKWIYNGIATNYSLTNIRMNYSWGDYYALIGDLKIGNKIITIISTHIPWQKDAHPSALAGLIKELRKYEYFICFGDMNAANTEQQKFQEAGFNIANGGNMGWFCTAPTSRTLGKTDINIDNIITSKNIKIMHVTAPFTGLNDDDHLPLIADLVITW</sequence>
<dbReference type="Gene3D" id="3.60.10.10">
    <property type="entry name" value="Endonuclease/exonuclease/phosphatase"/>
    <property type="match status" value="1"/>
</dbReference>
<dbReference type="GO" id="GO:0004519">
    <property type="term" value="F:endonuclease activity"/>
    <property type="evidence" value="ECO:0007669"/>
    <property type="project" value="UniProtKB-KW"/>
</dbReference>
<organism evidence="2 3">
    <name type="scientific">Niabella ginsenosidivorans</name>
    <dbReference type="NCBI Taxonomy" id="1176587"/>
    <lineage>
        <taxon>Bacteria</taxon>
        <taxon>Pseudomonadati</taxon>
        <taxon>Bacteroidota</taxon>
        <taxon>Chitinophagia</taxon>
        <taxon>Chitinophagales</taxon>
        <taxon>Chitinophagaceae</taxon>
        <taxon>Niabella</taxon>
    </lineage>
</organism>
<keyword evidence="2" id="KW-0540">Nuclease</keyword>
<name>A0A1A9I1V1_9BACT</name>
<keyword evidence="3" id="KW-1185">Reference proteome</keyword>
<dbReference type="KEGG" id="nia:A8C56_12135"/>